<keyword evidence="4 9" id="KW-0349">Heme</keyword>
<evidence type="ECO:0000256" key="7">
    <source>
        <dbReference type="ARBA" id="ARBA00023004"/>
    </source>
</evidence>
<proteinExistence type="inferred from homology"/>
<dbReference type="PRINTS" id="PR00465">
    <property type="entry name" value="EP450IV"/>
</dbReference>
<evidence type="ECO:0000256" key="4">
    <source>
        <dbReference type="ARBA" id="ARBA00022617"/>
    </source>
</evidence>
<keyword evidence="11" id="KW-1133">Transmembrane helix</keyword>
<dbReference type="GO" id="GO:0005506">
    <property type="term" value="F:iron ion binding"/>
    <property type="evidence" value="ECO:0007669"/>
    <property type="project" value="InterPro"/>
</dbReference>
<gene>
    <name evidence="12" type="ORF">DDE83_006135</name>
</gene>
<sequence>MTGEDAERHALFTLPHIAAAFITYWLVATAYNFITAPTPPTSIPWMGYGKGWFAGFRNFTALTKSKEWLLAGYEKYSRHDSIFVLPATLGMTAEIIVPRSQMSWMLDQPDHVLSTSEAHYDLLQGDYSFVNPIILKDPYHEHVIHKNLVRNLNAIIPEIEAEVPRAIADVYGTDTEHWETLDIMDSFMKMIPVLTNRMLLGETVCRERKFLDAVLSFTMDCVRTQTMMVIIPKALQPIFGRLFGLASKYHYWLSSRFTLPMIRQRISEIEKKDAGDANYKDWKEPRDFITWSYRTAKAEGRLDEMQPDRIAQRILPINFASIHTTSLTAYETMVNVLSAGPEVVEKLREEAHRILQEEGGWTKQGLSRMHRMDSAIRESQRLSPIALTFSHRKVVSPEGIITPERVHLKRGAILSAPWTPLAADAEFHDRPGEFDAFRYSRPREEYEAMSAEDKGNVDALKLKQTGLVTTGLHHLPFGHGRHACPGRFFVSHELKMIFSHLLLNYDFKPLLEKPKKLWIVRYQVPLPAKIEVRHRKSAWMPASS</sequence>
<reference evidence="13" key="1">
    <citation type="submission" date="2018-05" db="EMBL/GenBank/DDBJ databases">
        <title>Draft genome sequence of Stemphylium lycopersici strain CIDEFI 213.</title>
        <authorList>
            <person name="Medina R."/>
            <person name="Franco M.E.E."/>
            <person name="Lucentini C.G."/>
            <person name="Saparrat M.C.N."/>
            <person name="Balatti P.A."/>
        </authorList>
    </citation>
    <scope>NUCLEOTIDE SEQUENCE [LARGE SCALE GENOMIC DNA]</scope>
    <source>
        <strain evidence="13">CIDEFI 213</strain>
    </source>
</reference>
<dbReference type="OrthoDB" id="1844152at2759"/>
<keyword evidence="5 9" id="KW-0479">Metal-binding</keyword>
<keyword evidence="13" id="KW-1185">Reference proteome</keyword>
<protein>
    <submittedName>
        <fullName evidence="12">Cytochrome p450</fullName>
    </submittedName>
</protein>
<comment type="cofactor">
    <cofactor evidence="1 9">
        <name>heme</name>
        <dbReference type="ChEBI" id="CHEBI:30413"/>
    </cofactor>
</comment>
<keyword evidence="6 10" id="KW-0560">Oxidoreductase</keyword>
<accession>A0A364N0D1</accession>
<evidence type="ECO:0000256" key="10">
    <source>
        <dbReference type="RuleBase" id="RU000461"/>
    </source>
</evidence>
<name>A0A364N0D1_STELY</name>
<feature type="binding site" description="axial binding residue" evidence="9">
    <location>
        <position position="484"/>
    </location>
    <ligand>
        <name>heme</name>
        <dbReference type="ChEBI" id="CHEBI:30413"/>
    </ligand>
    <ligandPart>
        <name>Fe</name>
        <dbReference type="ChEBI" id="CHEBI:18248"/>
    </ligandPart>
</feature>
<dbReference type="Pfam" id="PF00067">
    <property type="entry name" value="p450"/>
    <property type="match status" value="1"/>
</dbReference>
<dbReference type="AlphaFoldDB" id="A0A364N0D1"/>
<evidence type="ECO:0000256" key="3">
    <source>
        <dbReference type="ARBA" id="ARBA00010617"/>
    </source>
</evidence>
<organism evidence="12 13">
    <name type="scientific">Stemphylium lycopersici</name>
    <name type="common">Tomato gray leaf spot disease fungus</name>
    <name type="synonym">Thyrospora lycopersici</name>
    <dbReference type="NCBI Taxonomy" id="183478"/>
    <lineage>
        <taxon>Eukaryota</taxon>
        <taxon>Fungi</taxon>
        <taxon>Dikarya</taxon>
        <taxon>Ascomycota</taxon>
        <taxon>Pezizomycotina</taxon>
        <taxon>Dothideomycetes</taxon>
        <taxon>Pleosporomycetidae</taxon>
        <taxon>Pleosporales</taxon>
        <taxon>Pleosporineae</taxon>
        <taxon>Pleosporaceae</taxon>
        <taxon>Stemphylium</taxon>
    </lineage>
</organism>
<dbReference type="InterPro" id="IPR001128">
    <property type="entry name" value="Cyt_P450"/>
</dbReference>
<evidence type="ECO:0000313" key="12">
    <source>
        <dbReference type="EMBL" id="RAR08218.1"/>
    </source>
</evidence>
<dbReference type="STRING" id="183478.A0A364N0D1"/>
<dbReference type="Gene3D" id="1.10.630.10">
    <property type="entry name" value="Cytochrome P450"/>
    <property type="match status" value="1"/>
</dbReference>
<dbReference type="EMBL" id="QGDH01000090">
    <property type="protein sequence ID" value="RAR08218.1"/>
    <property type="molecule type" value="Genomic_DNA"/>
</dbReference>
<evidence type="ECO:0000256" key="1">
    <source>
        <dbReference type="ARBA" id="ARBA00001971"/>
    </source>
</evidence>
<dbReference type="PANTHER" id="PTHR46206">
    <property type="entry name" value="CYTOCHROME P450"/>
    <property type="match status" value="1"/>
</dbReference>
<dbReference type="GO" id="GO:0016705">
    <property type="term" value="F:oxidoreductase activity, acting on paired donors, with incorporation or reduction of molecular oxygen"/>
    <property type="evidence" value="ECO:0007669"/>
    <property type="project" value="InterPro"/>
</dbReference>
<comment type="pathway">
    <text evidence="2">Mycotoxin biosynthesis.</text>
</comment>
<dbReference type="InterPro" id="IPR036396">
    <property type="entry name" value="Cyt_P450_sf"/>
</dbReference>
<dbReference type="Proteomes" id="UP000249619">
    <property type="component" value="Unassembled WGS sequence"/>
</dbReference>
<dbReference type="InterPro" id="IPR002403">
    <property type="entry name" value="Cyt_P450_E_grp-IV"/>
</dbReference>
<evidence type="ECO:0000256" key="2">
    <source>
        <dbReference type="ARBA" id="ARBA00004685"/>
    </source>
</evidence>
<dbReference type="GO" id="GO:0020037">
    <property type="term" value="F:heme binding"/>
    <property type="evidence" value="ECO:0007669"/>
    <property type="project" value="InterPro"/>
</dbReference>
<dbReference type="PROSITE" id="PS00086">
    <property type="entry name" value="CYTOCHROME_P450"/>
    <property type="match status" value="1"/>
</dbReference>
<evidence type="ECO:0000313" key="13">
    <source>
        <dbReference type="Proteomes" id="UP000249619"/>
    </source>
</evidence>
<keyword evidence="8 10" id="KW-0503">Monooxygenase</keyword>
<evidence type="ECO:0000256" key="6">
    <source>
        <dbReference type="ARBA" id="ARBA00023002"/>
    </source>
</evidence>
<dbReference type="SUPFAM" id="SSF48264">
    <property type="entry name" value="Cytochrome P450"/>
    <property type="match status" value="1"/>
</dbReference>
<comment type="similarity">
    <text evidence="3 10">Belongs to the cytochrome P450 family.</text>
</comment>
<evidence type="ECO:0000256" key="9">
    <source>
        <dbReference type="PIRSR" id="PIRSR602403-1"/>
    </source>
</evidence>
<dbReference type="CDD" id="cd11041">
    <property type="entry name" value="CYP503A1-like"/>
    <property type="match status" value="1"/>
</dbReference>
<dbReference type="InterPro" id="IPR017972">
    <property type="entry name" value="Cyt_P450_CS"/>
</dbReference>
<evidence type="ECO:0000256" key="8">
    <source>
        <dbReference type="ARBA" id="ARBA00023033"/>
    </source>
</evidence>
<dbReference type="PANTHER" id="PTHR46206:SF1">
    <property type="entry name" value="P450, PUTATIVE (EUROFUNG)-RELATED"/>
    <property type="match status" value="1"/>
</dbReference>
<evidence type="ECO:0000256" key="11">
    <source>
        <dbReference type="SAM" id="Phobius"/>
    </source>
</evidence>
<dbReference type="GO" id="GO:0004497">
    <property type="term" value="F:monooxygenase activity"/>
    <property type="evidence" value="ECO:0007669"/>
    <property type="project" value="UniProtKB-KW"/>
</dbReference>
<feature type="transmembrane region" description="Helical" evidence="11">
    <location>
        <begin position="12"/>
        <end position="34"/>
    </location>
</feature>
<comment type="caution">
    <text evidence="12">The sequence shown here is derived from an EMBL/GenBank/DDBJ whole genome shotgun (WGS) entry which is preliminary data.</text>
</comment>
<keyword evidence="11" id="KW-0472">Membrane</keyword>
<dbReference type="PRINTS" id="PR00385">
    <property type="entry name" value="P450"/>
</dbReference>
<evidence type="ECO:0000256" key="5">
    <source>
        <dbReference type="ARBA" id="ARBA00022723"/>
    </source>
</evidence>
<keyword evidence="7 9" id="KW-0408">Iron</keyword>
<keyword evidence="11" id="KW-0812">Transmembrane</keyword>